<dbReference type="AlphaFoldDB" id="A0A1I2IBZ6"/>
<dbReference type="CDD" id="cd00257">
    <property type="entry name" value="beta-trefoil_FSCN-like"/>
    <property type="match status" value="1"/>
</dbReference>
<protein>
    <recommendedName>
        <fullName evidence="1">Novel STAND NTPase 1 domain-containing protein</fullName>
    </recommendedName>
</protein>
<dbReference type="InterPro" id="IPR049052">
    <property type="entry name" value="nSTAND1"/>
</dbReference>
<evidence type="ECO:0000259" key="1">
    <source>
        <dbReference type="Pfam" id="PF20703"/>
    </source>
</evidence>
<evidence type="ECO:0000313" key="2">
    <source>
        <dbReference type="EMBL" id="SFF39173.1"/>
    </source>
</evidence>
<name>A0A1I2IBZ6_9ACTN</name>
<gene>
    <name evidence="2" type="ORF">SAMN05421541_109486</name>
</gene>
<proteinExistence type="predicted"/>
<feature type="domain" description="Novel STAND NTPase 1" evidence="1">
    <location>
        <begin position="101"/>
        <end position="472"/>
    </location>
</feature>
<sequence>MPRPERPLDNLDDPAAQLAAGLRRLREKAGNPSYRSLAVLTNFSAATLAAAASGRKLPTLPVTCAYVRACGGDVAEWEGRWRELAGSRPPEPGVPVEGVSPYVGLAPFQTDDADHFFGRGLLVDDLVRRVSQRRLVVVFGPSGVGKSSLVRAGLMASMPEPAVLIVPGEHPLTDLALQLAVLARIPAGALLDDLAGDPSHAELVARQAMLAESGELLLVVDQFENVFSASVPDAERAAFIGALVSLCREGSGTRVVLAVRADHYSRFVEFPDLLAAMQDGQLLVGAMSPAELREAVVRPADRVGLRVEGALVSAIVAEVAGRPGALPLASHALLEAWRRRRGTTVTLGGYQAAGGVDGAVAATAEGIYRDLDDEQRLALRRLLLRMIDLDDLAGVRGRRVPRSQINAADLVDRLVDARLLTTDHGSVELAHESLIRAWPRLRRWVDEDRATLRAHRHLADSAVVWEELGYDQDTLYRGSRLALTRRWTASPSWRSALSPLERRFVDESVRHEAAETRRRDRRRSVRRWASTVLAGLLPLATVAGAASMVDPLVCEREAVGLADVRTGLLVAAEDGYQGLDAGLLRARTRPDTYGTWEQFQRCRLPRLPDNFLLRGFAAHRRFVSARPRQAEDTVLRLSQASKGPYEWLRAVPVADGQVALYSIGRSRYLSIRREGPSRYTGMLQASATSTGDAGRFRFTALP</sequence>
<dbReference type="SUPFAM" id="SSF52540">
    <property type="entry name" value="P-loop containing nucleoside triphosphate hydrolases"/>
    <property type="match status" value="1"/>
</dbReference>
<dbReference type="Pfam" id="PF20703">
    <property type="entry name" value="nSTAND1"/>
    <property type="match status" value="1"/>
</dbReference>
<evidence type="ECO:0000313" key="3">
    <source>
        <dbReference type="Proteomes" id="UP000199645"/>
    </source>
</evidence>
<keyword evidence="3" id="KW-1185">Reference proteome</keyword>
<dbReference type="EMBL" id="FONV01000009">
    <property type="protein sequence ID" value="SFF39173.1"/>
    <property type="molecule type" value="Genomic_DNA"/>
</dbReference>
<dbReference type="InterPro" id="IPR027417">
    <property type="entry name" value="P-loop_NTPase"/>
</dbReference>
<dbReference type="Proteomes" id="UP000199645">
    <property type="component" value="Unassembled WGS sequence"/>
</dbReference>
<organism evidence="2 3">
    <name type="scientific">Actinoplanes philippinensis</name>
    <dbReference type="NCBI Taxonomy" id="35752"/>
    <lineage>
        <taxon>Bacteria</taxon>
        <taxon>Bacillati</taxon>
        <taxon>Actinomycetota</taxon>
        <taxon>Actinomycetes</taxon>
        <taxon>Micromonosporales</taxon>
        <taxon>Micromonosporaceae</taxon>
        <taxon>Actinoplanes</taxon>
    </lineage>
</organism>
<reference evidence="2 3" key="1">
    <citation type="submission" date="2016-10" db="EMBL/GenBank/DDBJ databases">
        <authorList>
            <person name="de Groot N.N."/>
        </authorList>
    </citation>
    <scope>NUCLEOTIDE SEQUENCE [LARGE SCALE GENOMIC DNA]</scope>
    <source>
        <strain evidence="2 3">DSM 43019</strain>
    </source>
</reference>
<dbReference type="STRING" id="35752.SAMN05421541_109486"/>
<dbReference type="Gene3D" id="3.40.50.300">
    <property type="entry name" value="P-loop containing nucleotide triphosphate hydrolases"/>
    <property type="match status" value="1"/>
</dbReference>
<accession>A0A1I2IBZ6</accession>